<protein>
    <submittedName>
        <fullName evidence="3">(salmon louse) hypothetical protein</fullName>
    </submittedName>
</protein>
<dbReference type="PANTHER" id="PTHR38332:SF2">
    <property type="entry name" value="PROTEIN QUIVER"/>
    <property type="match status" value="1"/>
</dbReference>
<dbReference type="GO" id="GO:0030431">
    <property type="term" value="P:sleep"/>
    <property type="evidence" value="ECO:0007669"/>
    <property type="project" value="InterPro"/>
</dbReference>
<gene>
    <name evidence="3" type="ORF">LSAA_4050</name>
</gene>
<dbReference type="GO" id="GO:0032222">
    <property type="term" value="P:regulation of synaptic transmission, cholinergic"/>
    <property type="evidence" value="ECO:0007669"/>
    <property type="project" value="InterPro"/>
</dbReference>
<evidence type="ECO:0000256" key="2">
    <source>
        <dbReference type="ARBA" id="ARBA00023180"/>
    </source>
</evidence>
<accession>A0A7R8CI67</accession>
<evidence type="ECO:0000313" key="4">
    <source>
        <dbReference type="Proteomes" id="UP000675881"/>
    </source>
</evidence>
<reference evidence="3" key="1">
    <citation type="submission" date="2021-02" db="EMBL/GenBank/DDBJ databases">
        <authorList>
            <person name="Bekaert M."/>
        </authorList>
    </citation>
    <scope>NUCLEOTIDE SEQUENCE</scope>
    <source>
        <strain evidence="3">IoA-00</strain>
    </source>
</reference>
<dbReference type="Proteomes" id="UP000675881">
    <property type="component" value="Chromosome 13"/>
</dbReference>
<dbReference type="EMBL" id="HG994592">
    <property type="protein sequence ID" value="CAF2829627.1"/>
    <property type="molecule type" value="Genomic_DNA"/>
</dbReference>
<sequence>MGMSSIDCYTCSSMNNTDPHCEDPMSPAYKKLKENCKVPKVNHIGTFPANFCVKMIGTSLKSGESLVIRTCVFEDMNSQCGTFHFQKNDTLSGCILTCNYDGCNGGHRTLYVQLLLLLPLGLVFKPLI</sequence>
<keyword evidence="4" id="KW-1185">Reference proteome</keyword>
<organism evidence="3 4">
    <name type="scientific">Lepeophtheirus salmonis</name>
    <name type="common">Salmon louse</name>
    <name type="synonym">Caligus salmonis</name>
    <dbReference type="NCBI Taxonomy" id="72036"/>
    <lineage>
        <taxon>Eukaryota</taxon>
        <taxon>Metazoa</taxon>
        <taxon>Ecdysozoa</taxon>
        <taxon>Arthropoda</taxon>
        <taxon>Crustacea</taxon>
        <taxon>Multicrustacea</taxon>
        <taxon>Hexanauplia</taxon>
        <taxon>Copepoda</taxon>
        <taxon>Siphonostomatoida</taxon>
        <taxon>Caligidae</taxon>
        <taxon>Lepeophtheirus</taxon>
    </lineage>
</organism>
<keyword evidence="1" id="KW-0732">Signal</keyword>
<keyword evidence="2" id="KW-0325">Glycoprotein</keyword>
<name>A0A7R8CI67_LEPSM</name>
<dbReference type="InterPro" id="IPR031424">
    <property type="entry name" value="QVR-like"/>
</dbReference>
<evidence type="ECO:0000256" key="1">
    <source>
        <dbReference type="ARBA" id="ARBA00022729"/>
    </source>
</evidence>
<dbReference type="Pfam" id="PF17064">
    <property type="entry name" value="QVR"/>
    <property type="match status" value="1"/>
</dbReference>
<proteinExistence type="predicted"/>
<dbReference type="OrthoDB" id="75169at2759"/>
<evidence type="ECO:0000313" key="3">
    <source>
        <dbReference type="EMBL" id="CAF2829627.1"/>
    </source>
</evidence>
<dbReference type="PANTHER" id="PTHR38332">
    <property type="entry name" value="PROTEIN CBG11604"/>
    <property type="match status" value="1"/>
</dbReference>
<dbReference type="AlphaFoldDB" id="A0A7R8CI67"/>